<dbReference type="Proteomes" id="UP000807159">
    <property type="component" value="Chromosome 15"/>
</dbReference>
<organism evidence="1 2">
    <name type="scientific">Populus deltoides</name>
    <name type="common">Eastern poplar</name>
    <name type="synonym">Eastern cottonwood</name>
    <dbReference type="NCBI Taxonomy" id="3696"/>
    <lineage>
        <taxon>Eukaryota</taxon>
        <taxon>Viridiplantae</taxon>
        <taxon>Streptophyta</taxon>
        <taxon>Embryophyta</taxon>
        <taxon>Tracheophyta</taxon>
        <taxon>Spermatophyta</taxon>
        <taxon>Magnoliopsida</taxon>
        <taxon>eudicotyledons</taxon>
        <taxon>Gunneridae</taxon>
        <taxon>Pentapetalae</taxon>
        <taxon>rosids</taxon>
        <taxon>fabids</taxon>
        <taxon>Malpighiales</taxon>
        <taxon>Salicaceae</taxon>
        <taxon>Saliceae</taxon>
        <taxon>Populus</taxon>
    </lineage>
</organism>
<sequence>MHRGDVICQAKQQEKEKKKKKTKLLGFLESKPLKIQPYHLPPLGKNLLGQCHSFSENSSVSEKYDSQNGNHSHDFKIAVVKQSQLLLLRFFGDRKLQRQSYSFKAYDACLSECACVASVCGFMMRSFIAEYWGA</sequence>
<proteinExistence type="predicted"/>
<protein>
    <submittedName>
        <fullName evidence="1">Uncharacterized protein</fullName>
    </submittedName>
</protein>
<name>A0A8T2WYB1_POPDE</name>
<accession>A0A8T2WYB1</accession>
<keyword evidence="2" id="KW-1185">Reference proteome</keyword>
<reference evidence="1" key="1">
    <citation type="journal article" date="2021" name="J. Hered.">
        <title>Genome Assembly of Salicaceae Populus deltoides (Eastern Cottonwood) I-69 Based on Nanopore Sequencing and Hi-C Technologies.</title>
        <authorList>
            <person name="Bai S."/>
            <person name="Wu H."/>
            <person name="Zhang J."/>
            <person name="Pan Z."/>
            <person name="Zhao W."/>
            <person name="Li Z."/>
            <person name="Tong C."/>
        </authorList>
    </citation>
    <scope>NUCLEOTIDE SEQUENCE</scope>
    <source>
        <tissue evidence="1">Leaf</tissue>
    </source>
</reference>
<dbReference type="EMBL" id="JACEGQ020000015">
    <property type="protein sequence ID" value="KAH8486355.1"/>
    <property type="molecule type" value="Genomic_DNA"/>
</dbReference>
<comment type="caution">
    <text evidence="1">The sequence shown here is derived from an EMBL/GenBank/DDBJ whole genome shotgun (WGS) entry which is preliminary data.</text>
</comment>
<dbReference type="AlphaFoldDB" id="A0A8T2WYB1"/>
<evidence type="ECO:0000313" key="2">
    <source>
        <dbReference type="Proteomes" id="UP000807159"/>
    </source>
</evidence>
<gene>
    <name evidence="1" type="ORF">H0E87_025387</name>
</gene>
<evidence type="ECO:0000313" key="1">
    <source>
        <dbReference type="EMBL" id="KAH8486355.1"/>
    </source>
</evidence>